<accession>A0A0V8E870</accession>
<protein>
    <submittedName>
        <fullName evidence="1">Uncharacterized protein</fullName>
    </submittedName>
</protein>
<gene>
    <name evidence="1" type="ORF">M20_0675</name>
</gene>
<dbReference type="PATRIC" id="fig|1360.114.peg.2276"/>
<sequence>MSSQTLAEINTLLSETNAYVRDNNLTINPMTKTATQYIHLGNPLLRSYGKNGILAVR</sequence>
<evidence type="ECO:0000313" key="1">
    <source>
        <dbReference type="EMBL" id="KSU22023.1"/>
    </source>
</evidence>
<dbReference type="AlphaFoldDB" id="A0A0V8E870"/>
<proteinExistence type="predicted"/>
<dbReference type="Proteomes" id="UP000053719">
    <property type="component" value="Unassembled WGS sequence"/>
</dbReference>
<organism evidence="1 2">
    <name type="scientific">Lactococcus lactis subsp. lactis</name>
    <name type="common">Streptococcus lactis</name>
    <dbReference type="NCBI Taxonomy" id="1360"/>
    <lineage>
        <taxon>Bacteria</taxon>
        <taxon>Bacillati</taxon>
        <taxon>Bacillota</taxon>
        <taxon>Bacilli</taxon>
        <taxon>Lactobacillales</taxon>
        <taxon>Streptococcaceae</taxon>
        <taxon>Lactococcus</taxon>
    </lineage>
</organism>
<comment type="caution">
    <text evidence="1">The sequence shown here is derived from an EMBL/GenBank/DDBJ whole genome shotgun (WGS) entry which is preliminary data.</text>
</comment>
<name>A0A0V8E870_LACLL</name>
<reference evidence="2" key="1">
    <citation type="submission" date="2015-10" db="EMBL/GenBank/DDBJ databases">
        <title>Draft Genome Sequences of 11 Lactococcus lactis subspecies cremoris strains.</title>
        <authorList>
            <person name="Wels M."/>
            <person name="Backus L."/>
            <person name="Boekhorst J."/>
            <person name="Dijkstra A."/>
            <person name="Beerthuizen M."/>
            <person name="Kelly W."/>
            <person name="Siezen R."/>
            <person name="Bachmann H."/>
            <person name="Van Hijum S."/>
        </authorList>
    </citation>
    <scope>NUCLEOTIDE SEQUENCE [LARGE SCALE GENOMIC DNA]</scope>
    <source>
        <strain evidence="2">M20</strain>
    </source>
</reference>
<dbReference type="EMBL" id="LKLU01000041">
    <property type="protein sequence ID" value="KSU22023.1"/>
    <property type="molecule type" value="Genomic_DNA"/>
</dbReference>
<evidence type="ECO:0000313" key="2">
    <source>
        <dbReference type="Proteomes" id="UP000053719"/>
    </source>
</evidence>